<dbReference type="Pfam" id="PF11951">
    <property type="entry name" value="Fungal_trans_2"/>
    <property type="match status" value="1"/>
</dbReference>
<dbReference type="AlphaFoldDB" id="A0A9W8Z8E6"/>
<organism evidence="2 3">
    <name type="scientific">Didymella pomorum</name>
    <dbReference type="NCBI Taxonomy" id="749634"/>
    <lineage>
        <taxon>Eukaryota</taxon>
        <taxon>Fungi</taxon>
        <taxon>Dikarya</taxon>
        <taxon>Ascomycota</taxon>
        <taxon>Pezizomycotina</taxon>
        <taxon>Dothideomycetes</taxon>
        <taxon>Pleosporomycetidae</taxon>
        <taxon>Pleosporales</taxon>
        <taxon>Pleosporineae</taxon>
        <taxon>Didymellaceae</taxon>
        <taxon>Didymella</taxon>
    </lineage>
</organism>
<evidence type="ECO:0000256" key="1">
    <source>
        <dbReference type="SAM" id="MobiDB-lite"/>
    </source>
</evidence>
<dbReference type="PANTHER" id="PTHR38791">
    <property type="entry name" value="ZN(II)2CYS6 TRANSCRIPTION FACTOR (EUROFUNG)-RELATED-RELATED"/>
    <property type="match status" value="1"/>
</dbReference>
<accession>A0A9W8Z8E6</accession>
<name>A0A9W8Z8E6_9PLEO</name>
<comment type="caution">
    <text evidence="2">The sequence shown here is derived from an EMBL/GenBank/DDBJ whole genome shotgun (WGS) entry which is preliminary data.</text>
</comment>
<dbReference type="InterPro" id="IPR021858">
    <property type="entry name" value="Fun_TF"/>
</dbReference>
<feature type="region of interest" description="Disordered" evidence="1">
    <location>
        <begin position="32"/>
        <end position="63"/>
    </location>
</feature>
<evidence type="ECO:0000313" key="3">
    <source>
        <dbReference type="Proteomes" id="UP001140510"/>
    </source>
</evidence>
<protein>
    <submittedName>
        <fullName evidence="2">Uncharacterized protein</fullName>
    </submittedName>
</protein>
<gene>
    <name evidence="2" type="ORF">N0V91_008732</name>
</gene>
<reference evidence="2" key="1">
    <citation type="submission" date="2022-10" db="EMBL/GenBank/DDBJ databases">
        <title>Tapping the CABI collections for fungal endophytes: first genome assemblies for Collariella, Neodidymelliopsis, Ascochyta clinopodiicola, Didymella pomorum, Didymosphaeria variabile, Neocosmospora piperis and Neocucurbitaria cava.</title>
        <authorList>
            <person name="Hill R."/>
        </authorList>
    </citation>
    <scope>NUCLEOTIDE SEQUENCE</scope>
    <source>
        <strain evidence="2">IMI 355091</strain>
    </source>
</reference>
<evidence type="ECO:0000313" key="2">
    <source>
        <dbReference type="EMBL" id="KAJ4400376.1"/>
    </source>
</evidence>
<dbReference type="OrthoDB" id="5429770at2759"/>
<proteinExistence type="predicted"/>
<dbReference type="InterPro" id="IPR053175">
    <property type="entry name" value="DHMBA_Reg_Transcription_Factor"/>
</dbReference>
<feature type="compositionally biased region" description="Basic and acidic residues" evidence="1">
    <location>
        <begin position="32"/>
        <end position="42"/>
    </location>
</feature>
<sequence length="460" mass="50279">MHIVCPGYRDPLDQLFRDESAAVTKRAQKSYKALDDSARDAPSDSESLNSATPRAGTSGVSEREFDTAMSFSAPGPILSQSIDVVAMTHFMSSYVPGSHFEYLPGLYSASGGDAALPATVHAASLARLAWELGQPDLMVQARRSYARALTKTNAALSNSAIATTDAVLVAVLLLSLYETIICNDAGTPENWIRHTRGALALIQLRGRKQLDTPVGRALFTQVANIICVDSLRSGARLAPDLVDLQTAALHYIDECPRFGMSSTTGELANLLADVKGGHLTPLGVVDATQRLEAKYIANISNLPASWQYEVEELEKPRADVHGMKIHHYSSNRVAQFWNSYRMTRIFLNGIRHGHARYLRPTNQTLLAQAERTAMGMAADICASVPQFTDPKHFSVASAATLLWPLSTVRGADLVGDELREYAEGRLRFLGRELRIPQAEHVASCREIDPLTDGLHMFYLS</sequence>
<dbReference type="Proteomes" id="UP001140510">
    <property type="component" value="Unassembled WGS sequence"/>
</dbReference>
<dbReference type="EMBL" id="JAPEVA010000090">
    <property type="protein sequence ID" value="KAJ4400376.1"/>
    <property type="molecule type" value="Genomic_DNA"/>
</dbReference>
<keyword evidence="3" id="KW-1185">Reference proteome</keyword>